<dbReference type="GeneTree" id="ENSGT00390000000705"/>
<dbReference type="GO" id="GO:0043240">
    <property type="term" value="C:Fanconi anaemia nuclear complex"/>
    <property type="evidence" value="ECO:0007669"/>
    <property type="project" value="InterPro"/>
</dbReference>
<feature type="domain" description="Fanconi Anaemia group E protein C-terminal" evidence="1">
    <location>
        <begin position="2"/>
        <end position="64"/>
    </location>
</feature>
<dbReference type="Proteomes" id="UP000694385">
    <property type="component" value="Unassembled WGS sequence"/>
</dbReference>
<sequence length="68" mass="7552">RALLGPLLQAPGVGSAQTELLCSLMKDESLEPDTQVLLLEQVLELAWKEETFLVLQALLERQSEEEMG</sequence>
<dbReference type="PANTHER" id="PTHR32094:SF5">
    <property type="entry name" value="FANCONI ANEMIA GROUP E PROTEIN"/>
    <property type="match status" value="1"/>
</dbReference>
<dbReference type="InterPro" id="IPR021025">
    <property type="entry name" value="Fanconi_anaemia_gr_E_prot_C"/>
</dbReference>
<organism evidence="2 3">
    <name type="scientific">Jaculus jaculus</name>
    <name type="common">Lesser Egyptian jerboa</name>
    <dbReference type="NCBI Taxonomy" id="51337"/>
    <lineage>
        <taxon>Eukaryota</taxon>
        <taxon>Metazoa</taxon>
        <taxon>Chordata</taxon>
        <taxon>Craniata</taxon>
        <taxon>Vertebrata</taxon>
        <taxon>Euteleostomi</taxon>
        <taxon>Mammalia</taxon>
        <taxon>Eutheria</taxon>
        <taxon>Euarchontoglires</taxon>
        <taxon>Glires</taxon>
        <taxon>Rodentia</taxon>
        <taxon>Myomorpha</taxon>
        <taxon>Dipodoidea</taxon>
        <taxon>Dipodidae</taxon>
        <taxon>Dipodinae</taxon>
        <taxon>Jaculus</taxon>
    </lineage>
</organism>
<reference evidence="2" key="1">
    <citation type="submission" date="2025-08" db="UniProtKB">
        <authorList>
            <consortium name="Ensembl"/>
        </authorList>
    </citation>
    <scope>IDENTIFICATION</scope>
</reference>
<evidence type="ECO:0000313" key="3">
    <source>
        <dbReference type="Proteomes" id="UP000694385"/>
    </source>
</evidence>
<dbReference type="InterPro" id="IPR039685">
    <property type="entry name" value="FANCE"/>
</dbReference>
<reference evidence="2" key="2">
    <citation type="submission" date="2025-09" db="UniProtKB">
        <authorList>
            <consortium name="Ensembl"/>
        </authorList>
    </citation>
    <scope>IDENTIFICATION</scope>
</reference>
<dbReference type="AlphaFoldDB" id="A0A8C5LGI8"/>
<accession>A0A8C5LGI8</accession>
<evidence type="ECO:0000259" key="1">
    <source>
        <dbReference type="Pfam" id="PF11510"/>
    </source>
</evidence>
<dbReference type="PANTHER" id="PTHR32094">
    <property type="entry name" value="FANCONI ANEMIA GROUP E PROTEIN"/>
    <property type="match status" value="1"/>
</dbReference>
<protein>
    <recommendedName>
        <fullName evidence="1">Fanconi Anaemia group E protein C-terminal domain-containing protein</fullName>
    </recommendedName>
</protein>
<name>A0A8C5LGI8_JACJA</name>
<dbReference type="Ensembl" id="ENSJJAT00000029277.1">
    <property type="protein sequence ID" value="ENSJJAP00000022707.1"/>
    <property type="gene ID" value="ENSJJAG00000022676.1"/>
</dbReference>
<dbReference type="Gene3D" id="1.25.40.480">
    <property type="match status" value="1"/>
</dbReference>
<evidence type="ECO:0000313" key="2">
    <source>
        <dbReference type="Ensembl" id="ENSJJAP00000022707.1"/>
    </source>
</evidence>
<keyword evidence="3" id="KW-1185">Reference proteome</keyword>
<proteinExistence type="predicted"/>
<dbReference type="GO" id="GO:0036297">
    <property type="term" value="P:interstrand cross-link repair"/>
    <property type="evidence" value="ECO:0007669"/>
    <property type="project" value="InterPro"/>
</dbReference>
<dbReference type="Pfam" id="PF11510">
    <property type="entry name" value="FA_FANCE"/>
    <property type="match status" value="1"/>
</dbReference>